<name>A0A2P2C727_9ZZZZ</name>
<evidence type="ECO:0000256" key="5">
    <source>
        <dbReference type="ARBA" id="ARBA00023136"/>
    </source>
</evidence>
<keyword evidence="5 6" id="KW-0472">Membrane</keyword>
<feature type="transmembrane region" description="Helical" evidence="6">
    <location>
        <begin position="40"/>
        <end position="65"/>
    </location>
</feature>
<keyword evidence="4 6" id="KW-1133">Transmembrane helix</keyword>
<evidence type="ECO:0000313" key="8">
    <source>
        <dbReference type="EMBL" id="CUR57817.1"/>
    </source>
</evidence>
<protein>
    <submittedName>
        <fullName evidence="8">Membrane protein</fullName>
    </submittedName>
</protein>
<feature type="transmembrane region" description="Helical" evidence="6">
    <location>
        <begin position="127"/>
        <end position="148"/>
    </location>
</feature>
<reference evidence="8" key="1">
    <citation type="submission" date="2015-08" db="EMBL/GenBank/DDBJ databases">
        <authorList>
            <person name="Babu N.S."/>
            <person name="Beckwith C.J."/>
            <person name="Beseler K.G."/>
            <person name="Brison A."/>
            <person name="Carone J.V."/>
            <person name="Caskin T.P."/>
            <person name="Diamond M."/>
            <person name="Durham M.E."/>
            <person name="Foxe J.M."/>
            <person name="Go M."/>
            <person name="Henderson B.A."/>
            <person name="Jones I.B."/>
            <person name="McGettigan J.A."/>
            <person name="Micheletti S.J."/>
            <person name="Nasrallah M.E."/>
            <person name="Ortiz D."/>
            <person name="Piller C.R."/>
            <person name="Privatt S.R."/>
            <person name="Schneider S.L."/>
            <person name="Sharp S."/>
            <person name="Smith T.C."/>
            <person name="Stanton J.D."/>
            <person name="Ullery H.E."/>
            <person name="Wilson R.J."/>
            <person name="Serrano M.G."/>
            <person name="Buck G."/>
            <person name="Lee V."/>
            <person name="Wang Y."/>
            <person name="Carvalho R."/>
            <person name="Voegtly L."/>
            <person name="Shi R."/>
            <person name="Duckworth R."/>
            <person name="Johnson A."/>
            <person name="Loviza R."/>
            <person name="Walstead R."/>
            <person name="Shah Z."/>
            <person name="Kiflezghi M."/>
            <person name="Wade K."/>
            <person name="Ball S.L."/>
            <person name="Bradley K.W."/>
            <person name="Asai D.J."/>
            <person name="Bowman C.A."/>
            <person name="Russell D.A."/>
            <person name="Pope W.H."/>
            <person name="Jacobs-Sera D."/>
            <person name="Hendrix R.W."/>
            <person name="Hatfull G.F."/>
        </authorList>
    </citation>
    <scope>NUCLEOTIDE SEQUENCE</scope>
</reference>
<dbReference type="GO" id="GO:0005886">
    <property type="term" value="C:plasma membrane"/>
    <property type="evidence" value="ECO:0007669"/>
    <property type="project" value="UniProtKB-SubCell"/>
</dbReference>
<evidence type="ECO:0000256" key="1">
    <source>
        <dbReference type="ARBA" id="ARBA00004651"/>
    </source>
</evidence>
<evidence type="ECO:0000256" key="2">
    <source>
        <dbReference type="ARBA" id="ARBA00022475"/>
    </source>
</evidence>
<evidence type="ECO:0000259" key="7">
    <source>
        <dbReference type="Pfam" id="PF12823"/>
    </source>
</evidence>
<evidence type="ECO:0000256" key="4">
    <source>
        <dbReference type="ARBA" id="ARBA00022989"/>
    </source>
</evidence>
<organism evidence="8">
    <name type="scientific">metagenome</name>
    <dbReference type="NCBI Taxonomy" id="256318"/>
    <lineage>
        <taxon>unclassified sequences</taxon>
        <taxon>metagenomes</taxon>
    </lineage>
</organism>
<proteinExistence type="predicted"/>
<feature type="transmembrane region" description="Helical" evidence="6">
    <location>
        <begin position="13"/>
        <end position="34"/>
    </location>
</feature>
<dbReference type="EMBL" id="CZKB01000005">
    <property type="protein sequence ID" value="CUR57817.1"/>
    <property type="molecule type" value="Genomic_DNA"/>
</dbReference>
<evidence type="ECO:0000256" key="3">
    <source>
        <dbReference type="ARBA" id="ARBA00022692"/>
    </source>
</evidence>
<dbReference type="PANTHER" id="PTHR40077">
    <property type="entry name" value="MEMBRANE PROTEIN-RELATED"/>
    <property type="match status" value="1"/>
</dbReference>
<keyword evidence="2" id="KW-1003">Cell membrane</keyword>
<dbReference type="InterPro" id="IPR023845">
    <property type="entry name" value="DUF3817_TM"/>
</dbReference>
<dbReference type="Pfam" id="PF12823">
    <property type="entry name" value="DUF3817"/>
    <property type="match status" value="1"/>
</dbReference>
<feature type="domain" description="DUF3817" evidence="7">
    <location>
        <begin position="10"/>
        <end position="96"/>
    </location>
</feature>
<keyword evidence="3 6" id="KW-0812">Transmembrane</keyword>
<dbReference type="PANTHER" id="PTHR40077:SF1">
    <property type="entry name" value="MEMBRANE PROTEIN"/>
    <property type="match status" value="1"/>
</dbReference>
<gene>
    <name evidence="8" type="ORF">NOCA1130235</name>
</gene>
<accession>A0A2P2C727</accession>
<sequence length="151" mass="16307">MSPLSRPVGLYRLVARAEAVTWALLLTGMFLKYVTETTELGVQVFGMVHGVVFIAYCLTTVLLWIDQRWPVSRVALGLLAAVPPFATVPFERYAERAGLLGDTWRLRTEAPAGLLDRLAAWLLRRPAQGLVVGLLAVAGLTGVALVVGPPA</sequence>
<dbReference type="NCBIfam" id="TIGR03954">
    <property type="entry name" value="integ_memb_HG"/>
    <property type="match status" value="1"/>
</dbReference>
<evidence type="ECO:0000256" key="6">
    <source>
        <dbReference type="SAM" id="Phobius"/>
    </source>
</evidence>
<comment type="subcellular location">
    <subcellularLocation>
        <location evidence="1">Cell membrane</location>
        <topology evidence="1">Multi-pass membrane protein</topology>
    </subcellularLocation>
</comment>
<dbReference type="AlphaFoldDB" id="A0A2P2C727"/>